<name>A0ACB6QST8_9PLEO</name>
<reference evidence="1" key="1">
    <citation type="journal article" date="2020" name="Stud. Mycol.">
        <title>101 Dothideomycetes genomes: a test case for predicting lifestyles and emergence of pathogens.</title>
        <authorList>
            <person name="Haridas S."/>
            <person name="Albert R."/>
            <person name="Binder M."/>
            <person name="Bloem J."/>
            <person name="Labutti K."/>
            <person name="Salamov A."/>
            <person name="Andreopoulos B."/>
            <person name="Baker S."/>
            <person name="Barry K."/>
            <person name="Bills G."/>
            <person name="Bluhm B."/>
            <person name="Cannon C."/>
            <person name="Castanera R."/>
            <person name="Culley D."/>
            <person name="Daum C."/>
            <person name="Ezra D."/>
            <person name="Gonzalez J."/>
            <person name="Henrissat B."/>
            <person name="Kuo A."/>
            <person name="Liang C."/>
            <person name="Lipzen A."/>
            <person name="Lutzoni F."/>
            <person name="Magnuson J."/>
            <person name="Mondo S."/>
            <person name="Nolan M."/>
            <person name="Ohm R."/>
            <person name="Pangilinan J."/>
            <person name="Park H.-J."/>
            <person name="Ramirez L."/>
            <person name="Alfaro M."/>
            <person name="Sun H."/>
            <person name="Tritt A."/>
            <person name="Yoshinaga Y."/>
            <person name="Zwiers L.-H."/>
            <person name="Turgeon B."/>
            <person name="Goodwin S."/>
            <person name="Spatafora J."/>
            <person name="Crous P."/>
            <person name="Grigoriev I."/>
        </authorList>
    </citation>
    <scope>NUCLEOTIDE SEQUENCE</scope>
    <source>
        <strain evidence="1">ATCC 200398</strain>
    </source>
</reference>
<comment type="caution">
    <text evidence="1">The sequence shown here is derived from an EMBL/GenBank/DDBJ whole genome shotgun (WGS) entry which is preliminary data.</text>
</comment>
<accession>A0ACB6QST8</accession>
<gene>
    <name evidence="1" type="ORF">BDR25DRAFT_356486</name>
</gene>
<sequence length="248" mass="27981">MNKLYARARPLCNLISIGRAIVHSRICCAGFVNGSPYDLDISRNYIDVDLICRPGYPCQPLLCDIDGSSTIDFMAPASALNPLPPKNPRVMLCSSYIFFSHYIRLSWGTSKDLKPLPQSEIRFYYNNPFILCCYSWATQTLKPGHDDVFLPNSLRGIRIQISLGCLRDGHHHHSHLLITEKGRTIGPFARCVNIAFQRFEDGGRAARSVDFGAVLEMVDLVIGQKRLRSQVYGLNKPVNNQQHPLMFL</sequence>
<organism evidence="1 2">
    <name type="scientific">Lindgomyces ingoldianus</name>
    <dbReference type="NCBI Taxonomy" id="673940"/>
    <lineage>
        <taxon>Eukaryota</taxon>
        <taxon>Fungi</taxon>
        <taxon>Dikarya</taxon>
        <taxon>Ascomycota</taxon>
        <taxon>Pezizomycotina</taxon>
        <taxon>Dothideomycetes</taxon>
        <taxon>Pleosporomycetidae</taxon>
        <taxon>Pleosporales</taxon>
        <taxon>Lindgomycetaceae</taxon>
        <taxon>Lindgomyces</taxon>
    </lineage>
</organism>
<protein>
    <submittedName>
        <fullName evidence="1">Uncharacterized protein</fullName>
    </submittedName>
</protein>
<dbReference type="EMBL" id="MU003512">
    <property type="protein sequence ID" value="KAF2469236.1"/>
    <property type="molecule type" value="Genomic_DNA"/>
</dbReference>
<proteinExistence type="predicted"/>
<evidence type="ECO:0000313" key="1">
    <source>
        <dbReference type="EMBL" id="KAF2469236.1"/>
    </source>
</evidence>
<keyword evidence="2" id="KW-1185">Reference proteome</keyword>
<dbReference type="Proteomes" id="UP000799755">
    <property type="component" value="Unassembled WGS sequence"/>
</dbReference>
<evidence type="ECO:0000313" key="2">
    <source>
        <dbReference type="Proteomes" id="UP000799755"/>
    </source>
</evidence>